<dbReference type="InterPro" id="IPR029045">
    <property type="entry name" value="ClpP/crotonase-like_dom_sf"/>
</dbReference>
<keyword evidence="4" id="KW-1185">Reference proteome</keyword>
<dbReference type="InterPro" id="IPR018376">
    <property type="entry name" value="Enoyl-CoA_hyd/isom_CS"/>
</dbReference>
<dbReference type="RefSeq" id="WP_306825344.1">
    <property type="nucleotide sequence ID" value="NZ_JAUSQM010000001.1"/>
</dbReference>
<dbReference type="PANTHER" id="PTHR43802">
    <property type="entry name" value="ENOYL-COA HYDRATASE"/>
    <property type="match status" value="1"/>
</dbReference>
<sequence>MTSTPDLVVSYVRGHVGFLTLNRTAKRNAVNLDMARAIADVMTDFESDANVLVIVISANGPAFCAGQDLQALANGEPEAFIVGQGWAGLTARTAATPVIAAIEGPAFGGGFEIALACDMVVASMGASFALPEVRKMSSSLRHVSLRGLYEGLR</sequence>
<organism evidence="3 4">
    <name type="scientific">Nocardioides massiliensis</name>
    <dbReference type="NCBI Taxonomy" id="1325935"/>
    <lineage>
        <taxon>Bacteria</taxon>
        <taxon>Bacillati</taxon>
        <taxon>Actinomycetota</taxon>
        <taxon>Actinomycetes</taxon>
        <taxon>Propionibacteriales</taxon>
        <taxon>Nocardioidaceae</taxon>
        <taxon>Nocardioides</taxon>
    </lineage>
</organism>
<gene>
    <name evidence="3" type="ORF">J2S59_003499</name>
</gene>
<dbReference type="SUPFAM" id="SSF52096">
    <property type="entry name" value="ClpP/crotonase"/>
    <property type="match status" value="1"/>
</dbReference>
<accession>A0ABT9NTE1</accession>
<dbReference type="CDD" id="cd06558">
    <property type="entry name" value="crotonase-like"/>
    <property type="match status" value="1"/>
</dbReference>
<dbReference type="PANTHER" id="PTHR43802:SF1">
    <property type="entry name" value="IP11341P-RELATED"/>
    <property type="match status" value="1"/>
</dbReference>
<evidence type="ECO:0000256" key="1">
    <source>
        <dbReference type="ARBA" id="ARBA00005254"/>
    </source>
</evidence>
<evidence type="ECO:0000256" key="2">
    <source>
        <dbReference type="RuleBase" id="RU003707"/>
    </source>
</evidence>
<evidence type="ECO:0000313" key="4">
    <source>
        <dbReference type="Proteomes" id="UP001240447"/>
    </source>
</evidence>
<reference evidence="3 4" key="1">
    <citation type="submission" date="2023-07" db="EMBL/GenBank/DDBJ databases">
        <title>Sequencing the genomes of 1000 actinobacteria strains.</title>
        <authorList>
            <person name="Klenk H.-P."/>
        </authorList>
    </citation>
    <scope>NUCLEOTIDE SEQUENCE [LARGE SCALE GENOMIC DNA]</scope>
    <source>
        <strain evidence="3 4">GD13</strain>
    </source>
</reference>
<dbReference type="Gene3D" id="3.90.226.10">
    <property type="entry name" value="2-enoyl-CoA Hydratase, Chain A, domain 1"/>
    <property type="match status" value="1"/>
</dbReference>
<comment type="caution">
    <text evidence="3">The sequence shown here is derived from an EMBL/GenBank/DDBJ whole genome shotgun (WGS) entry which is preliminary data.</text>
</comment>
<comment type="similarity">
    <text evidence="1 2">Belongs to the enoyl-CoA hydratase/isomerase family.</text>
</comment>
<name>A0ABT9NTE1_9ACTN</name>
<dbReference type="Pfam" id="PF00378">
    <property type="entry name" value="ECH_1"/>
    <property type="match status" value="1"/>
</dbReference>
<dbReference type="Proteomes" id="UP001240447">
    <property type="component" value="Unassembled WGS sequence"/>
</dbReference>
<dbReference type="PROSITE" id="PS00166">
    <property type="entry name" value="ENOYL_COA_HYDRATASE"/>
    <property type="match status" value="1"/>
</dbReference>
<evidence type="ECO:0000313" key="3">
    <source>
        <dbReference type="EMBL" id="MDP9823690.1"/>
    </source>
</evidence>
<dbReference type="EMBL" id="JAUSQM010000001">
    <property type="protein sequence ID" value="MDP9823690.1"/>
    <property type="molecule type" value="Genomic_DNA"/>
</dbReference>
<dbReference type="InterPro" id="IPR001753">
    <property type="entry name" value="Enoyl-CoA_hydra/iso"/>
</dbReference>
<proteinExistence type="inferred from homology"/>
<protein>
    <submittedName>
        <fullName evidence="3">Enoyl-CoA hydratase/carnithine racemase</fullName>
    </submittedName>
</protein>